<keyword evidence="4" id="KW-0812">Transmembrane</keyword>
<evidence type="ECO:0000256" key="3">
    <source>
        <dbReference type="PROSITE-ProRule" id="PRU00221"/>
    </source>
</evidence>
<reference evidence="5 6" key="1">
    <citation type="journal article" date="2018" name="PLoS Genet.">
        <title>Population sequencing reveals clonal diversity and ancestral inbreeding in the grapevine cultivar Chardonnay.</title>
        <authorList>
            <person name="Roach M.J."/>
            <person name="Johnson D.L."/>
            <person name="Bohlmann J."/>
            <person name="van Vuuren H.J."/>
            <person name="Jones S.J."/>
            <person name="Pretorius I.S."/>
            <person name="Schmidt S.A."/>
            <person name="Borneman A.R."/>
        </authorList>
    </citation>
    <scope>NUCLEOTIDE SEQUENCE [LARGE SCALE GENOMIC DNA]</scope>
    <source>
        <strain evidence="6">cv. Chardonnay</strain>
        <tissue evidence="5">Leaf</tissue>
    </source>
</reference>
<dbReference type="AlphaFoldDB" id="A0A438EGD2"/>
<dbReference type="PROSITE" id="PS50294">
    <property type="entry name" value="WD_REPEATS_REGION"/>
    <property type="match status" value="1"/>
</dbReference>
<dbReference type="SMART" id="SM00320">
    <property type="entry name" value="WD40"/>
    <property type="match status" value="3"/>
</dbReference>
<dbReference type="Pfam" id="PF00400">
    <property type="entry name" value="WD40"/>
    <property type="match status" value="1"/>
</dbReference>
<evidence type="ECO:0000313" key="6">
    <source>
        <dbReference type="Proteomes" id="UP000288805"/>
    </source>
</evidence>
<proteinExistence type="predicted"/>
<keyword evidence="1 3" id="KW-0853">WD repeat</keyword>
<gene>
    <name evidence="5" type="primary">wdsof1</name>
    <name evidence="5" type="ORF">CK203_098753</name>
</gene>
<dbReference type="SUPFAM" id="SSF50978">
    <property type="entry name" value="WD40 repeat-like"/>
    <property type="match status" value="1"/>
</dbReference>
<dbReference type="PROSITE" id="PS00678">
    <property type="entry name" value="WD_REPEATS_1"/>
    <property type="match status" value="1"/>
</dbReference>
<dbReference type="InterPro" id="IPR051733">
    <property type="entry name" value="WD_repeat_DCAF13/WDSOF1"/>
</dbReference>
<dbReference type="InterPro" id="IPR001680">
    <property type="entry name" value="WD40_rpt"/>
</dbReference>
<sequence length="398" mass="44364">MKLWTPSKRDFADNHGKDCFGEKWLKWMGFFISTICLSILVNGTSPHLLLVVMDVSSCLVLRAAQRCFISSFSSKKVVGKGAESPHVLSRPFLGAPFKSQAAWNVVQDRLNRRLVCSEVSNGETQRDFLGGGKPFGNKMCLVKWGIVHRTNNLGGLKALWSRTLEGYKKRMKRVGGLPSLLVMALETSSSQLGGVDELTCRHCSEACMLWDLVLALFGYQRVFPKTIRELLLAWQDIRLWDIASRRTVCQFPGHQGAVRGLTASTDGRILVSCGTDCTVRLWNVPVATISDSDDSSDNSMKPLAVHVWKNAFWGVDHQWDGNLFATAGAQVDIWDHNRSQPVNTFQWGNDSVISVRFNPGEPDLLAASASDRSLILYDLRMSSPARKLIMRVLFTLSI</sequence>
<dbReference type="Proteomes" id="UP000288805">
    <property type="component" value="Unassembled WGS sequence"/>
</dbReference>
<accession>A0A438EGD2</accession>
<feature type="repeat" description="WD" evidence="3">
    <location>
        <begin position="251"/>
        <end position="284"/>
    </location>
</feature>
<keyword evidence="2" id="KW-0677">Repeat</keyword>
<keyword evidence="4" id="KW-1133">Transmembrane helix</keyword>
<name>A0A438EGD2_VITVI</name>
<protein>
    <submittedName>
        <fullName evidence="5">DDB1-and CUL4-associated factor 13</fullName>
    </submittedName>
</protein>
<evidence type="ECO:0000313" key="5">
    <source>
        <dbReference type="EMBL" id="RVW46774.1"/>
    </source>
</evidence>
<evidence type="ECO:0000256" key="4">
    <source>
        <dbReference type="SAM" id="Phobius"/>
    </source>
</evidence>
<evidence type="ECO:0000256" key="1">
    <source>
        <dbReference type="ARBA" id="ARBA00022574"/>
    </source>
</evidence>
<keyword evidence="4" id="KW-0472">Membrane</keyword>
<dbReference type="PANTHER" id="PTHR22851:SF0">
    <property type="entry name" value="DDB1- AND CUL4-ASSOCIATED FACTOR 13"/>
    <property type="match status" value="1"/>
</dbReference>
<dbReference type="InterPro" id="IPR015943">
    <property type="entry name" value="WD40/YVTN_repeat-like_dom_sf"/>
</dbReference>
<dbReference type="PANTHER" id="PTHR22851">
    <property type="entry name" value="U3 SMALL NUCLEOLAR RNA U3 SNORNA ASSOCIATED PROTEIN"/>
    <property type="match status" value="1"/>
</dbReference>
<dbReference type="Gene3D" id="2.130.10.10">
    <property type="entry name" value="YVTN repeat-like/Quinoprotein amine dehydrogenase"/>
    <property type="match status" value="2"/>
</dbReference>
<organism evidence="5 6">
    <name type="scientific">Vitis vinifera</name>
    <name type="common">Grape</name>
    <dbReference type="NCBI Taxonomy" id="29760"/>
    <lineage>
        <taxon>Eukaryota</taxon>
        <taxon>Viridiplantae</taxon>
        <taxon>Streptophyta</taxon>
        <taxon>Embryophyta</taxon>
        <taxon>Tracheophyta</taxon>
        <taxon>Spermatophyta</taxon>
        <taxon>Magnoliopsida</taxon>
        <taxon>eudicotyledons</taxon>
        <taxon>Gunneridae</taxon>
        <taxon>Pentapetalae</taxon>
        <taxon>rosids</taxon>
        <taxon>Vitales</taxon>
        <taxon>Vitaceae</taxon>
        <taxon>Viteae</taxon>
        <taxon>Vitis</taxon>
    </lineage>
</organism>
<dbReference type="InterPro" id="IPR036322">
    <property type="entry name" value="WD40_repeat_dom_sf"/>
</dbReference>
<dbReference type="InterPro" id="IPR019775">
    <property type="entry name" value="WD40_repeat_CS"/>
</dbReference>
<comment type="caution">
    <text evidence="5">The sequence shown here is derived from an EMBL/GenBank/DDBJ whole genome shotgun (WGS) entry which is preliminary data.</text>
</comment>
<evidence type="ECO:0000256" key="2">
    <source>
        <dbReference type="ARBA" id="ARBA00022737"/>
    </source>
</evidence>
<dbReference type="EMBL" id="QGNW01001298">
    <property type="protein sequence ID" value="RVW46774.1"/>
    <property type="molecule type" value="Genomic_DNA"/>
</dbReference>
<feature type="transmembrane region" description="Helical" evidence="4">
    <location>
        <begin position="24"/>
        <end position="41"/>
    </location>
</feature>
<dbReference type="PROSITE" id="PS50082">
    <property type="entry name" value="WD_REPEATS_2"/>
    <property type="match status" value="1"/>
</dbReference>